<keyword evidence="7 8" id="KW-0539">Nucleus</keyword>
<dbReference type="Pfam" id="PF06068">
    <property type="entry name" value="TIP49"/>
    <property type="match status" value="2"/>
</dbReference>
<keyword evidence="4 8" id="KW-0378">Hydrolase</keyword>
<comment type="similarity">
    <text evidence="2 8">Belongs to the RuvB family.</text>
</comment>
<reference evidence="11" key="1">
    <citation type="submission" date="2018-02" db="EMBL/GenBank/DDBJ databases">
        <authorList>
            <person name="Cohen D.B."/>
            <person name="Kent A.D."/>
        </authorList>
    </citation>
    <scope>NUCLEOTIDE SEQUENCE</scope>
</reference>
<dbReference type="FunFam" id="1.10.8.60:FF:000010">
    <property type="entry name" value="RuvB-like helicase"/>
    <property type="match status" value="1"/>
</dbReference>
<evidence type="ECO:0000256" key="8">
    <source>
        <dbReference type="RuleBase" id="RU363048"/>
    </source>
</evidence>
<dbReference type="InterPro" id="IPR041048">
    <property type="entry name" value="RuvB-like_C"/>
</dbReference>
<dbReference type="EMBL" id="OIVN01001279">
    <property type="protein sequence ID" value="SPC92079.1"/>
    <property type="molecule type" value="Genomic_DNA"/>
</dbReference>
<dbReference type="Pfam" id="PF17856">
    <property type="entry name" value="TIP49_C"/>
    <property type="match status" value="1"/>
</dbReference>
<dbReference type="InterPro" id="IPR010339">
    <property type="entry name" value="TIP49_P-loop"/>
</dbReference>
<dbReference type="PANTHER" id="PTHR11093">
    <property type="entry name" value="RUVB-RELATED REPTIN AND PONTIN"/>
    <property type="match status" value="1"/>
</dbReference>
<keyword evidence="8" id="KW-0805">Transcription regulation</keyword>
<name>A0A2N9FYJ8_FAGSY</name>
<dbReference type="SUPFAM" id="SSF52540">
    <property type="entry name" value="P-loop containing nucleoside triphosphate hydrolases"/>
    <property type="match status" value="1"/>
</dbReference>
<feature type="domain" description="TIP49 P-loop" evidence="9">
    <location>
        <begin position="103"/>
        <end position="132"/>
    </location>
</feature>
<dbReference type="GO" id="GO:0005634">
    <property type="term" value="C:nucleus"/>
    <property type="evidence" value="ECO:0007669"/>
    <property type="project" value="UniProtKB-SubCell"/>
</dbReference>
<proteinExistence type="inferred from homology"/>
<dbReference type="AlphaFoldDB" id="A0A2N9FYJ8"/>
<keyword evidence="3 8" id="KW-0547">Nucleotide-binding</keyword>
<evidence type="ECO:0000256" key="5">
    <source>
        <dbReference type="ARBA" id="ARBA00022806"/>
    </source>
</evidence>
<evidence type="ECO:0000256" key="6">
    <source>
        <dbReference type="ARBA" id="ARBA00022840"/>
    </source>
</evidence>
<keyword evidence="8" id="KW-0804">Transcription</keyword>
<comment type="subcellular location">
    <subcellularLocation>
        <location evidence="1">Nucleus</location>
    </subcellularLocation>
</comment>
<gene>
    <name evidence="11" type="ORF">FSB_LOCUS19961</name>
</gene>
<dbReference type="InterPro" id="IPR027238">
    <property type="entry name" value="RuvB-like"/>
</dbReference>
<dbReference type="GO" id="GO:0003678">
    <property type="term" value="F:DNA helicase activity"/>
    <property type="evidence" value="ECO:0007669"/>
    <property type="project" value="UniProtKB-EC"/>
</dbReference>
<dbReference type="Gene3D" id="1.10.8.60">
    <property type="match status" value="1"/>
</dbReference>
<keyword evidence="5 8" id="KW-0347">Helicase</keyword>
<dbReference type="EC" id="3.6.4.12" evidence="8"/>
<evidence type="ECO:0000256" key="4">
    <source>
        <dbReference type="ARBA" id="ARBA00022801"/>
    </source>
</evidence>
<evidence type="ECO:0000259" key="9">
    <source>
        <dbReference type="Pfam" id="PF06068"/>
    </source>
</evidence>
<evidence type="ECO:0000313" key="11">
    <source>
        <dbReference type="EMBL" id="SPC92079.1"/>
    </source>
</evidence>
<evidence type="ECO:0000256" key="7">
    <source>
        <dbReference type="ARBA" id="ARBA00023242"/>
    </source>
</evidence>
<evidence type="ECO:0000256" key="3">
    <source>
        <dbReference type="ARBA" id="ARBA00022741"/>
    </source>
</evidence>
<feature type="domain" description="TIP49 P-loop" evidence="9">
    <location>
        <begin position="6"/>
        <end position="100"/>
    </location>
</feature>
<dbReference type="InterPro" id="IPR027417">
    <property type="entry name" value="P-loop_NTPase"/>
</dbReference>
<evidence type="ECO:0000259" key="10">
    <source>
        <dbReference type="Pfam" id="PF17856"/>
    </source>
</evidence>
<sequence length="221" mass="24862">MLLLIATEFDLEAEEYVSLPKGEVHKKKEIVQDVTLHDLDAANARPQGGQDILSLMGQMMKPRKTEITDKLRQEINKVVNRYIDEGVAELVPGVLFIDEILFSIIGTDMNCPHGIPIDLLDRLVIIRTQTYDVADMIQILAIRSSVENLVIDDESLAYLGDICQRASLRHAVQLLSPSSIVAKIKEHDKICKEDIEEVSALYLDAKSSARLLQEHQEKYIA</sequence>
<dbReference type="Gene3D" id="3.40.50.300">
    <property type="entry name" value="P-loop containing nucleotide triphosphate hydrolases"/>
    <property type="match status" value="1"/>
</dbReference>
<evidence type="ECO:0000256" key="1">
    <source>
        <dbReference type="ARBA" id="ARBA00004123"/>
    </source>
</evidence>
<accession>A0A2N9FYJ8</accession>
<evidence type="ECO:0000256" key="2">
    <source>
        <dbReference type="ARBA" id="ARBA00007519"/>
    </source>
</evidence>
<organism evidence="11">
    <name type="scientific">Fagus sylvatica</name>
    <name type="common">Beechnut</name>
    <dbReference type="NCBI Taxonomy" id="28930"/>
    <lineage>
        <taxon>Eukaryota</taxon>
        <taxon>Viridiplantae</taxon>
        <taxon>Streptophyta</taxon>
        <taxon>Embryophyta</taxon>
        <taxon>Tracheophyta</taxon>
        <taxon>Spermatophyta</taxon>
        <taxon>Magnoliopsida</taxon>
        <taxon>eudicotyledons</taxon>
        <taxon>Gunneridae</taxon>
        <taxon>Pentapetalae</taxon>
        <taxon>rosids</taxon>
        <taxon>fabids</taxon>
        <taxon>Fagales</taxon>
        <taxon>Fagaceae</taxon>
        <taxon>Fagus</taxon>
    </lineage>
</organism>
<dbReference type="GO" id="GO:0016887">
    <property type="term" value="F:ATP hydrolysis activity"/>
    <property type="evidence" value="ECO:0007669"/>
    <property type="project" value="RHEA"/>
</dbReference>
<keyword evidence="6 8" id="KW-0067">ATP-binding</keyword>
<protein>
    <recommendedName>
        <fullName evidence="8">RuvB-like helicase</fullName>
        <ecNumber evidence="8">3.6.4.12</ecNumber>
    </recommendedName>
</protein>
<feature type="domain" description="RuvB-like AAA-lid" evidence="10">
    <location>
        <begin position="139"/>
        <end position="204"/>
    </location>
</feature>
<comment type="catalytic activity">
    <reaction evidence="8">
        <text>ATP + H2O = ADP + phosphate + H(+)</text>
        <dbReference type="Rhea" id="RHEA:13065"/>
        <dbReference type="ChEBI" id="CHEBI:15377"/>
        <dbReference type="ChEBI" id="CHEBI:15378"/>
        <dbReference type="ChEBI" id="CHEBI:30616"/>
        <dbReference type="ChEBI" id="CHEBI:43474"/>
        <dbReference type="ChEBI" id="CHEBI:456216"/>
        <dbReference type="EC" id="3.6.4.12"/>
    </reaction>
</comment>
<dbReference type="GO" id="GO:0005524">
    <property type="term" value="F:ATP binding"/>
    <property type="evidence" value="ECO:0007669"/>
    <property type="project" value="UniProtKB-KW"/>
</dbReference>